<reference evidence="1 3" key="1">
    <citation type="submission" date="2019-11" db="EMBL/GenBank/DDBJ databases">
        <title>Agromyces kandeliae sp. nov., isolated from mangrove soil.</title>
        <authorList>
            <person name="Wang R."/>
        </authorList>
    </citation>
    <scope>NUCLEOTIDE SEQUENCE [LARGE SCALE GENOMIC DNA]</scope>
    <source>
        <strain evidence="1 3">JCM 11433</strain>
    </source>
</reference>
<evidence type="ECO:0000313" key="2">
    <source>
        <dbReference type="EMBL" id="MTH70089.1"/>
    </source>
</evidence>
<comment type="caution">
    <text evidence="1">The sequence shown here is derived from an EMBL/GenBank/DDBJ whole genome shotgun (WGS) entry which is preliminary data.</text>
</comment>
<dbReference type="AlphaFoldDB" id="A0A6I3LXL7"/>
<evidence type="ECO:0000313" key="1">
    <source>
        <dbReference type="EMBL" id="MTH67300.1"/>
    </source>
</evidence>
<feature type="non-terminal residue" evidence="1">
    <location>
        <position position="1"/>
    </location>
</feature>
<evidence type="ECO:0000313" key="3">
    <source>
        <dbReference type="Proteomes" id="UP000433071"/>
    </source>
</evidence>
<dbReference type="RefSeq" id="WP_155050424.1">
    <property type="nucleotide sequence ID" value="NZ_WMLB01000007.1"/>
</dbReference>
<dbReference type="SUPFAM" id="SSF103365">
    <property type="entry name" value="Hypothetical protein PH1602"/>
    <property type="match status" value="1"/>
</dbReference>
<dbReference type="EMBL" id="WMLB01000042">
    <property type="protein sequence ID" value="MTH70089.1"/>
    <property type="molecule type" value="Genomic_DNA"/>
</dbReference>
<dbReference type="GO" id="GO:0006396">
    <property type="term" value="P:RNA processing"/>
    <property type="evidence" value="ECO:0007669"/>
    <property type="project" value="InterPro"/>
</dbReference>
<sequence length="31" mass="3479">AYKPIDRVMADAASLVRVRHTLRQVVNVKGD</sequence>
<protein>
    <submittedName>
        <fullName evidence="1">Uncharacterized protein</fullName>
    </submittedName>
</protein>
<dbReference type="EMBL" id="WMLB01000007">
    <property type="protein sequence ID" value="MTH67300.1"/>
    <property type="molecule type" value="Genomic_DNA"/>
</dbReference>
<gene>
    <name evidence="1" type="ORF">GJ743_02810</name>
    <name evidence="2" type="ORF">GJ743_17095</name>
</gene>
<name>A0A6I3LXL7_9MICO</name>
<keyword evidence="3" id="KW-1185">Reference proteome</keyword>
<accession>A0A6I3LXL7</accession>
<proteinExistence type="predicted"/>
<dbReference type="Proteomes" id="UP000433071">
    <property type="component" value="Unassembled WGS sequence"/>
</dbReference>
<dbReference type="OrthoDB" id="9802323at2"/>
<organism evidence="1 3">
    <name type="scientific">Agromyces bracchium</name>
    <dbReference type="NCBI Taxonomy" id="88376"/>
    <lineage>
        <taxon>Bacteria</taxon>
        <taxon>Bacillati</taxon>
        <taxon>Actinomycetota</taxon>
        <taxon>Actinomycetes</taxon>
        <taxon>Micrococcales</taxon>
        <taxon>Microbacteriaceae</taxon>
        <taxon>Agromyces</taxon>
    </lineage>
</organism>
<dbReference type="InterPro" id="IPR036025">
    <property type="entry name" value="RtcB-like_sf"/>
</dbReference>